<gene>
    <name evidence="2" type="ORF">HaLaN_04377</name>
</gene>
<feature type="compositionally biased region" description="Polar residues" evidence="1">
    <location>
        <begin position="77"/>
        <end position="87"/>
    </location>
</feature>
<keyword evidence="3" id="KW-1185">Reference proteome</keyword>
<proteinExistence type="predicted"/>
<reference evidence="2 3" key="1">
    <citation type="submission" date="2020-02" db="EMBL/GenBank/DDBJ databases">
        <title>Draft genome sequence of Haematococcus lacustris strain NIES-144.</title>
        <authorList>
            <person name="Morimoto D."/>
            <person name="Nakagawa S."/>
            <person name="Yoshida T."/>
            <person name="Sawayama S."/>
        </authorList>
    </citation>
    <scope>NUCLEOTIDE SEQUENCE [LARGE SCALE GENOMIC DNA]</scope>
    <source>
        <strain evidence="2 3">NIES-144</strain>
    </source>
</reference>
<feature type="non-terminal residue" evidence="2">
    <location>
        <position position="96"/>
    </location>
</feature>
<accession>A0A699YSI1</accession>
<evidence type="ECO:0000313" key="2">
    <source>
        <dbReference type="EMBL" id="GFH09269.1"/>
    </source>
</evidence>
<evidence type="ECO:0000256" key="1">
    <source>
        <dbReference type="SAM" id="MobiDB-lite"/>
    </source>
</evidence>
<dbReference type="AlphaFoldDB" id="A0A699YSI1"/>
<comment type="caution">
    <text evidence="2">The sequence shown here is derived from an EMBL/GenBank/DDBJ whole genome shotgun (WGS) entry which is preliminary data.</text>
</comment>
<organism evidence="2 3">
    <name type="scientific">Haematococcus lacustris</name>
    <name type="common">Green alga</name>
    <name type="synonym">Haematococcus pluvialis</name>
    <dbReference type="NCBI Taxonomy" id="44745"/>
    <lineage>
        <taxon>Eukaryota</taxon>
        <taxon>Viridiplantae</taxon>
        <taxon>Chlorophyta</taxon>
        <taxon>core chlorophytes</taxon>
        <taxon>Chlorophyceae</taxon>
        <taxon>CS clade</taxon>
        <taxon>Chlamydomonadales</taxon>
        <taxon>Haematococcaceae</taxon>
        <taxon>Haematococcus</taxon>
    </lineage>
</organism>
<feature type="region of interest" description="Disordered" evidence="1">
    <location>
        <begin position="56"/>
        <end position="96"/>
    </location>
</feature>
<protein>
    <submittedName>
        <fullName evidence="2">Uncharacterized protein</fullName>
    </submittedName>
</protein>
<name>A0A699YSI1_HAELA</name>
<evidence type="ECO:0000313" key="3">
    <source>
        <dbReference type="Proteomes" id="UP000485058"/>
    </source>
</evidence>
<sequence>MDTRMQRMYCAIEQRLDVISTVVSGTCSSTYSPIKPRKSQPGKDTTLKSVRVSLPPDTPALYPCGSGAEGGVGTGTPADTTRQQASQAPLAATDVL</sequence>
<dbReference type="Proteomes" id="UP000485058">
    <property type="component" value="Unassembled WGS sequence"/>
</dbReference>
<feature type="non-terminal residue" evidence="2">
    <location>
        <position position="1"/>
    </location>
</feature>
<dbReference type="EMBL" id="BLLF01000221">
    <property type="protein sequence ID" value="GFH09269.1"/>
    <property type="molecule type" value="Genomic_DNA"/>
</dbReference>